<feature type="non-terminal residue" evidence="1">
    <location>
        <position position="1"/>
    </location>
</feature>
<dbReference type="EMBL" id="ASHL01000035">
    <property type="protein sequence ID" value="EPD12145.1"/>
    <property type="molecule type" value="Genomic_DNA"/>
</dbReference>
<organism evidence="1 2">
    <name type="scientific">Cycloclasticus pugetii</name>
    <dbReference type="NCBI Taxonomy" id="34068"/>
    <lineage>
        <taxon>Bacteria</taxon>
        <taxon>Pseudomonadati</taxon>
        <taxon>Pseudomonadota</taxon>
        <taxon>Gammaproteobacteria</taxon>
        <taxon>Thiotrichales</taxon>
        <taxon>Piscirickettsiaceae</taxon>
        <taxon>Cycloclasticus</taxon>
    </lineage>
</organism>
<reference evidence="1 2" key="1">
    <citation type="journal article" date="2013" name="Genome Announc.">
        <title>Genome Sequence of the Pyrene- and Fluoranthene-Degrading Bacterium Cycloclasticus sp. Strain PY97M.</title>
        <authorList>
            <person name="Cui Z."/>
            <person name="Xu G."/>
            <person name="Li Q."/>
            <person name="Gao W."/>
            <person name="Zheng L."/>
        </authorList>
    </citation>
    <scope>NUCLEOTIDE SEQUENCE [LARGE SCALE GENOMIC DNA]</scope>
    <source>
        <strain evidence="1 2">PY97M</strain>
    </source>
</reference>
<protein>
    <submittedName>
        <fullName evidence="1">Uncharacterized protein</fullName>
    </submittedName>
</protein>
<evidence type="ECO:0000313" key="2">
    <source>
        <dbReference type="Proteomes" id="UP000015462"/>
    </source>
</evidence>
<accession>A0AB33YYV9</accession>
<feature type="non-terminal residue" evidence="1">
    <location>
        <position position="109"/>
    </location>
</feature>
<gene>
    <name evidence="1" type="ORF">L196_11443</name>
</gene>
<keyword evidence="2" id="KW-1185">Reference proteome</keyword>
<name>A0AB33YYV9_9GAMM</name>
<evidence type="ECO:0000313" key="1">
    <source>
        <dbReference type="EMBL" id="EPD12145.1"/>
    </source>
</evidence>
<comment type="caution">
    <text evidence="1">The sequence shown here is derived from an EMBL/GenBank/DDBJ whole genome shotgun (WGS) entry which is preliminary data.</text>
</comment>
<dbReference type="Proteomes" id="UP000015462">
    <property type="component" value="Unassembled WGS sequence"/>
</dbReference>
<proteinExistence type="predicted"/>
<sequence length="109" mass="11812">CADRLGLAPQDIALALAAPDLEIRVESFPTAKARDGNHEVPPGISHEPFGVALVIAFARPPVAIAKQVVRLQPTEQRGAPTCPVRQDLRDQAAIIVIEHRQRHASEESE</sequence>
<dbReference type="AlphaFoldDB" id="A0AB33YYV9"/>